<protein>
    <submittedName>
        <fullName evidence="3">Uncharacterized protein</fullName>
    </submittedName>
</protein>
<evidence type="ECO:0000256" key="2">
    <source>
        <dbReference type="SAM" id="MobiDB-lite"/>
    </source>
</evidence>
<dbReference type="AlphaFoldDB" id="A0A8J2IMU5"/>
<dbReference type="EMBL" id="CAJSTJ010000121">
    <property type="protein sequence ID" value="CAG7557950.1"/>
    <property type="molecule type" value="Genomic_DNA"/>
</dbReference>
<gene>
    <name evidence="3" type="ORF">FEQUK3_LOCUS3687</name>
</gene>
<evidence type="ECO:0000256" key="1">
    <source>
        <dbReference type="SAM" id="Coils"/>
    </source>
</evidence>
<sequence length="195" mass="22206">MSSTQPHEVPYEMNDPTAESQRQAQYREAITLLDNLETQRKQVLVQYERQTIELNRQIQHLRSEINTLRTTSSTSLESSNLAQALDHVARHASRLGLRAQDRQPKPREVEVLGHILCHPLRLTYLETFLREESRQPAGIVRARYCLAQVGTGAQFPALLFRNDGHVDCLHDGNGDNCVWIKKGENEVGWVIGSRA</sequence>
<name>A0A8J2IMU5_FUSEQ</name>
<comment type="caution">
    <text evidence="3">The sequence shown here is derived from an EMBL/GenBank/DDBJ whole genome shotgun (WGS) entry which is preliminary data.</text>
</comment>
<organism evidence="3 4">
    <name type="scientific">Fusarium equiseti</name>
    <name type="common">Fusarium scirpi</name>
    <dbReference type="NCBI Taxonomy" id="61235"/>
    <lineage>
        <taxon>Eukaryota</taxon>
        <taxon>Fungi</taxon>
        <taxon>Dikarya</taxon>
        <taxon>Ascomycota</taxon>
        <taxon>Pezizomycotina</taxon>
        <taxon>Sordariomycetes</taxon>
        <taxon>Hypocreomycetidae</taxon>
        <taxon>Hypocreales</taxon>
        <taxon>Nectriaceae</taxon>
        <taxon>Fusarium</taxon>
        <taxon>Fusarium incarnatum-equiseti species complex</taxon>
    </lineage>
</organism>
<feature type="region of interest" description="Disordered" evidence="2">
    <location>
        <begin position="1"/>
        <end position="22"/>
    </location>
</feature>
<feature type="coiled-coil region" evidence="1">
    <location>
        <begin position="33"/>
        <end position="71"/>
    </location>
</feature>
<evidence type="ECO:0000313" key="3">
    <source>
        <dbReference type="EMBL" id="CAG7557950.1"/>
    </source>
</evidence>
<evidence type="ECO:0000313" key="4">
    <source>
        <dbReference type="Proteomes" id="UP000693738"/>
    </source>
</evidence>
<proteinExistence type="predicted"/>
<accession>A0A8J2IMU5</accession>
<dbReference type="Proteomes" id="UP000693738">
    <property type="component" value="Unassembled WGS sequence"/>
</dbReference>
<reference evidence="3" key="1">
    <citation type="submission" date="2021-05" db="EMBL/GenBank/DDBJ databases">
        <authorList>
            <person name="Khan N."/>
        </authorList>
    </citation>
    <scope>NUCLEOTIDE SEQUENCE</scope>
</reference>
<keyword evidence="1" id="KW-0175">Coiled coil</keyword>